<evidence type="ECO:0000256" key="1">
    <source>
        <dbReference type="SAM" id="MobiDB-lite"/>
    </source>
</evidence>
<dbReference type="STRING" id="1233.SAMN05216387_102362"/>
<evidence type="ECO:0000256" key="2">
    <source>
        <dbReference type="SAM" id="SignalP"/>
    </source>
</evidence>
<reference evidence="3 4" key="1">
    <citation type="submission" date="2016-10" db="EMBL/GenBank/DDBJ databases">
        <authorList>
            <person name="de Groot N.N."/>
        </authorList>
    </citation>
    <scope>NUCLEOTIDE SEQUENCE [LARGE SCALE GENOMIC DNA]</scope>
    <source>
        <strain evidence="3 4">Nv1</strain>
    </source>
</reference>
<protein>
    <recommendedName>
        <fullName evidence="5">DUF4398 domain-containing protein</fullName>
    </recommendedName>
</protein>
<dbReference type="AlphaFoldDB" id="A0A1H7J5T7"/>
<dbReference type="OrthoDB" id="8565348at2"/>
<accession>A0A1H7J5T7</accession>
<gene>
    <name evidence="3" type="ORF">SAMN05216387_102362</name>
</gene>
<feature type="chain" id="PRO_5011474150" description="DUF4398 domain-containing protein" evidence="2">
    <location>
        <begin position="20"/>
        <end position="167"/>
    </location>
</feature>
<dbReference type="RefSeq" id="WP_090827500.1">
    <property type="nucleotide sequence ID" value="NZ_FOBH01000002.1"/>
</dbReference>
<proteinExistence type="predicted"/>
<feature type="signal peptide" evidence="2">
    <location>
        <begin position="1"/>
        <end position="19"/>
    </location>
</feature>
<organism evidence="3 4">
    <name type="scientific">Nitrosovibrio tenuis</name>
    <dbReference type="NCBI Taxonomy" id="1233"/>
    <lineage>
        <taxon>Bacteria</taxon>
        <taxon>Pseudomonadati</taxon>
        <taxon>Pseudomonadota</taxon>
        <taxon>Betaproteobacteria</taxon>
        <taxon>Nitrosomonadales</taxon>
        <taxon>Nitrosomonadaceae</taxon>
        <taxon>Nitrosovibrio</taxon>
    </lineage>
</organism>
<evidence type="ECO:0008006" key="5">
    <source>
        <dbReference type="Google" id="ProtNLM"/>
    </source>
</evidence>
<keyword evidence="2" id="KW-0732">Signal</keyword>
<evidence type="ECO:0000313" key="3">
    <source>
        <dbReference type="EMBL" id="SEK68495.1"/>
    </source>
</evidence>
<feature type="compositionally biased region" description="Polar residues" evidence="1">
    <location>
        <begin position="96"/>
        <end position="114"/>
    </location>
</feature>
<dbReference type="EMBL" id="FOBH01000002">
    <property type="protein sequence ID" value="SEK68495.1"/>
    <property type="molecule type" value="Genomic_DNA"/>
</dbReference>
<name>A0A1H7J5T7_9PROT</name>
<sequence>MKFIVLAISMMLLAATARAVDTSPIYKEPDAQSKFHDAQLHVKKLMDAGQYQEAAKYMPLYQTLACEAAEQKAGRSMEEGAAICTRKNSRGDVAGASSSALQQLDRSAGTSSNVLAPGLTVMPRSIPGSSTALDGSTPSLLMFDPRSDPGTSFKRPDPPADAWVGKP</sequence>
<feature type="region of interest" description="Disordered" evidence="1">
    <location>
        <begin position="91"/>
        <end position="167"/>
    </location>
</feature>
<dbReference type="Proteomes" id="UP000198620">
    <property type="component" value="Unassembled WGS sequence"/>
</dbReference>
<feature type="compositionally biased region" description="Polar residues" evidence="1">
    <location>
        <begin position="127"/>
        <end position="139"/>
    </location>
</feature>
<keyword evidence="4" id="KW-1185">Reference proteome</keyword>
<evidence type="ECO:0000313" key="4">
    <source>
        <dbReference type="Proteomes" id="UP000198620"/>
    </source>
</evidence>